<dbReference type="AlphaFoldDB" id="B0DID6"/>
<proteinExistence type="predicted"/>
<accession>B0DID6</accession>
<dbReference type="GeneID" id="6079312"/>
<keyword evidence="3" id="KW-1185">Reference proteome</keyword>
<dbReference type="Proteomes" id="UP000001194">
    <property type="component" value="Unassembled WGS sequence"/>
</dbReference>
<evidence type="ECO:0000256" key="1">
    <source>
        <dbReference type="SAM" id="MobiDB-lite"/>
    </source>
</evidence>
<dbReference type="RefSeq" id="XP_001883775.1">
    <property type="nucleotide sequence ID" value="XM_001883740.1"/>
</dbReference>
<name>B0DID6_LACBS</name>
<dbReference type="OrthoDB" id="3066345at2759"/>
<organism evidence="3">
    <name type="scientific">Laccaria bicolor (strain S238N-H82 / ATCC MYA-4686)</name>
    <name type="common">Bicoloured deceiver</name>
    <name type="synonym">Laccaria laccata var. bicolor</name>
    <dbReference type="NCBI Taxonomy" id="486041"/>
    <lineage>
        <taxon>Eukaryota</taxon>
        <taxon>Fungi</taxon>
        <taxon>Dikarya</taxon>
        <taxon>Basidiomycota</taxon>
        <taxon>Agaricomycotina</taxon>
        <taxon>Agaricomycetes</taxon>
        <taxon>Agaricomycetidae</taxon>
        <taxon>Agaricales</taxon>
        <taxon>Agaricineae</taxon>
        <taxon>Hydnangiaceae</taxon>
        <taxon>Laccaria</taxon>
    </lineage>
</organism>
<dbReference type="HOGENOM" id="CLU_1543716_0_0_1"/>
<evidence type="ECO:0000313" key="2">
    <source>
        <dbReference type="EMBL" id="EDR05671.1"/>
    </source>
</evidence>
<dbReference type="KEGG" id="lbc:LACBIDRAFT_329545"/>
<dbReference type="InParanoid" id="B0DID6"/>
<protein>
    <submittedName>
        <fullName evidence="2">Predicted protein</fullName>
    </submittedName>
</protein>
<gene>
    <name evidence="2" type="ORF">LACBIDRAFT_329545</name>
</gene>
<evidence type="ECO:0000313" key="3">
    <source>
        <dbReference type="Proteomes" id="UP000001194"/>
    </source>
</evidence>
<reference evidence="2 3" key="1">
    <citation type="journal article" date="2008" name="Nature">
        <title>The genome of Laccaria bicolor provides insights into mycorrhizal symbiosis.</title>
        <authorList>
            <person name="Martin F."/>
            <person name="Aerts A."/>
            <person name="Ahren D."/>
            <person name="Brun A."/>
            <person name="Danchin E.G.J."/>
            <person name="Duchaussoy F."/>
            <person name="Gibon J."/>
            <person name="Kohler A."/>
            <person name="Lindquist E."/>
            <person name="Pereda V."/>
            <person name="Salamov A."/>
            <person name="Shapiro H.J."/>
            <person name="Wuyts J."/>
            <person name="Blaudez D."/>
            <person name="Buee M."/>
            <person name="Brokstein P."/>
            <person name="Canbaeck B."/>
            <person name="Cohen D."/>
            <person name="Courty P.E."/>
            <person name="Coutinho P.M."/>
            <person name="Delaruelle C."/>
            <person name="Detter J.C."/>
            <person name="Deveau A."/>
            <person name="DiFazio S."/>
            <person name="Duplessis S."/>
            <person name="Fraissinet-Tachet L."/>
            <person name="Lucic E."/>
            <person name="Frey-Klett P."/>
            <person name="Fourrey C."/>
            <person name="Feussner I."/>
            <person name="Gay G."/>
            <person name="Grimwood J."/>
            <person name="Hoegger P.J."/>
            <person name="Jain P."/>
            <person name="Kilaru S."/>
            <person name="Labbe J."/>
            <person name="Lin Y.C."/>
            <person name="Legue V."/>
            <person name="Le Tacon F."/>
            <person name="Marmeisse R."/>
            <person name="Melayah D."/>
            <person name="Montanini B."/>
            <person name="Muratet M."/>
            <person name="Nehls U."/>
            <person name="Niculita-Hirzel H."/>
            <person name="Oudot-Le Secq M.P."/>
            <person name="Peter M."/>
            <person name="Quesneville H."/>
            <person name="Rajashekar B."/>
            <person name="Reich M."/>
            <person name="Rouhier N."/>
            <person name="Schmutz J."/>
            <person name="Yin T."/>
            <person name="Chalot M."/>
            <person name="Henrissat B."/>
            <person name="Kuees U."/>
            <person name="Lucas S."/>
            <person name="Van de Peer Y."/>
            <person name="Podila G.K."/>
            <person name="Polle A."/>
            <person name="Pukkila P.J."/>
            <person name="Richardson P.M."/>
            <person name="Rouze P."/>
            <person name="Sanders I.R."/>
            <person name="Stajich J.E."/>
            <person name="Tunlid A."/>
            <person name="Tuskan G."/>
            <person name="Grigoriev I.V."/>
        </authorList>
    </citation>
    <scope>NUCLEOTIDE SEQUENCE [LARGE SCALE GENOMIC DNA]</scope>
    <source>
        <strain evidence="3">S238N-H82 / ATCC MYA-4686</strain>
    </source>
</reference>
<dbReference type="EMBL" id="DS547112">
    <property type="protein sequence ID" value="EDR05671.1"/>
    <property type="molecule type" value="Genomic_DNA"/>
</dbReference>
<sequence length="185" mass="21022">MTLAHRTEVLDAHMGDHNWKKLVNMVRSLCQRWKRTTTGLAEAETELHKLSDTASSEELLDWNRQEENAQKLRTADPSAMDIFEAEAPKVLTQKDVQASLMAKELDIRNAIGFHLDKHGYENSGNTVGIKFIRQLDAFHRQGSELFPWTDFLDACVLNPPPDDQFEHDNDLDILDANPPKGMQVA</sequence>
<feature type="region of interest" description="Disordered" evidence="1">
    <location>
        <begin position="163"/>
        <end position="185"/>
    </location>
</feature>